<dbReference type="OrthoDB" id="3043786at2759"/>
<feature type="region of interest" description="Disordered" evidence="1">
    <location>
        <begin position="292"/>
        <end position="315"/>
    </location>
</feature>
<name>A0A8K0UH87_9AGAR</name>
<protein>
    <submittedName>
        <fullName evidence="2">Uncharacterized protein</fullName>
    </submittedName>
</protein>
<evidence type="ECO:0000313" key="3">
    <source>
        <dbReference type="Proteomes" id="UP000813824"/>
    </source>
</evidence>
<keyword evidence="3" id="KW-1185">Reference proteome</keyword>
<reference evidence="2" key="1">
    <citation type="journal article" date="2021" name="New Phytol.">
        <title>Evolutionary innovations through gain and loss of genes in the ectomycorrhizal Boletales.</title>
        <authorList>
            <person name="Wu G."/>
            <person name="Miyauchi S."/>
            <person name="Morin E."/>
            <person name="Kuo A."/>
            <person name="Drula E."/>
            <person name="Varga T."/>
            <person name="Kohler A."/>
            <person name="Feng B."/>
            <person name="Cao Y."/>
            <person name="Lipzen A."/>
            <person name="Daum C."/>
            <person name="Hundley H."/>
            <person name="Pangilinan J."/>
            <person name="Johnson J."/>
            <person name="Barry K."/>
            <person name="LaButti K."/>
            <person name="Ng V."/>
            <person name="Ahrendt S."/>
            <person name="Min B."/>
            <person name="Choi I.G."/>
            <person name="Park H."/>
            <person name="Plett J.M."/>
            <person name="Magnuson J."/>
            <person name="Spatafora J.W."/>
            <person name="Nagy L.G."/>
            <person name="Henrissat B."/>
            <person name="Grigoriev I.V."/>
            <person name="Yang Z.L."/>
            <person name="Xu J."/>
            <person name="Martin F.M."/>
        </authorList>
    </citation>
    <scope>NUCLEOTIDE SEQUENCE</scope>
    <source>
        <strain evidence="2">KKN 215</strain>
    </source>
</reference>
<comment type="caution">
    <text evidence="2">The sequence shown here is derived from an EMBL/GenBank/DDBJ whole genome shotgun (WGS) entry which is preliminary data.</text>
</comment>
<organism evidence="2 3">
    <name type="scientific">Cristinia sonorae</name>
    <dbReference type="NCBI Taxonomy" id="1940300"/>
    <lineage>
        <taxon>Eukaryota</taxon>
        <taxon>Fungi</taxon>
        <taxon>Dikarya</taxon>
        <taxon>Basidiomycota</taxon>
        <taxon>Agaricomycotina</taxon>
        <taxon>Agaricomycetes</taxon>
        <taxon>Agaricomycetidae</taxon>
        <taxon>Agaricales</taxon>
        <taxon>Pleurotineae</taxon>
        <taxon>Stephanosporaceae</taxon>
        <taxon>Cristinia</taxon>
    </lineage>
</organism>
<gene>
    <name evidence="2" type="ORF">BXZ70DRAFT_466931</name>
</gene>
<dbReference type="AlphaFoldDB" id="A0A8K0UH87"/>
<sequence length="541" mass="60035">MQDEAETATGIRTLFLPERLYSSSDRSIPSAGFPTELSAIHALPFDPWFDFRQRQPSLHCRPMHCAPLRTVDGSHTKPPLSVENLASHHQLRYIKQSLRLWNNVKSYTETDTQINTWNLAETLQVRERSVVELPSASQQADAIESLRGWSILQAKHAPPIVESEMSIQLEVHAQLLQPIDILLRTRYRNTVGNKLNDATIDRNNSGWTQPQKGLALLSPPNSTAGLITSTPLPSQSREQVKPYSQGITSSTVGTEDPSHDSEGFIMDDLFVSGDKDNLEGLSLGDGAFGQVLSANGSQSSDQSDSSPLHPDAQNPPLASFFPKWGQAVAAAHLSGKSLVSLAKAGFPDRMLRKDANLFSHGAICELKVFWGVTDHELAMIFSKSSAEYGTGMFRWDCDERQRTPLHDLLKQLWGQLHFFRTKWGFLTNGSKVLLFLKTDEQELTFSDLHDWSDPDVLQAVLGVCFASLDHDYGATSETALIGHLCPAGDRSADWTIAVMAPWNFSSSNHNDTVSTHETWSNDGTFEPSREHSELPPRDQPL</sequence>
<evidence type="ECO:0000313" key="2">
    <source>
        <dbReference type="EMBL" id="KAH8091764.1"/>
    </source>
</evidence>
<accession>A0A8K0UH87</accession>
<feature type="region of interest" description="Disordered" evidence="1">
    <location>
        <begin position="513"/>
        <end position="541"/>
    </location>
</feature>
<feature type="region of interest" description="Disordered" evidence="1">
    <location>
        <begin position="229"/>
        <end position="259"/>
    </location>
</feature>
<proteinExistence type="predicted"/>
<feature type="compositionally biased region" description="Polar residues" evidence="1">
    <location>
        <begin position="513"/>
        <end position="523"/>
    </location>
</feature>
<evidence type="ECO:0000256" key="1">
    <source>
        <dbReference type="SAM" id="MobiDB-lite"/>
    </source>
</evidence>
<feature type="compositionally biased region" description="Basic and acidic residues" evidence="1">
    <location>
        <begin position="527"/>
        <end position="541"/>
    </location>
</feature>
<dbReference type="EMBL" id="JAEVFJ010000034">
    <property type="protein sequence ID" value="KAH8091764.1"/>
    <property type="molecule type" value="Genomic_DNA"/>
</dbReference>
<dbReference type="Proteomes" id="UP000813824">
    <property type="component" value="Unassembled WGS sequence"/>
</dbReference>
<feature type="compositionally biased region" description="Low complexity" evidence="1">
    <location>
        <begin position="297"/>
        <end position="306"/>
    </location>
</feature>